<evidence type="ECO:0000313" key="2">
    <source>
        <dbReference type="Proteomes" id="UP000050425"/>
    </source>
</evidence>
<accession>A0A0N8QQB8</accession>
<dbReference type="EMBL" id="LJPT01000009">
    <property type="protein sequence ID" value="KPW52750.1"/>
    <property type="molecule type" value="Genomic_DNA"/>
</dbReference>
<dbReference type="PATRIC" id="fig|251702.3.peg.144"/>
<sequence length="70" mass="7609">MRSSLCTRLDDPGKRSGDFADFDPSKSVAEGRKGDLSLIEIYLTSQNPCVTRSATKRTQSVGTIISQICV</sequence>
<protein>
    <submittedName>
        <fullName evidence="1">Uncharacterized protein</fullName>
    </submittedName>
</protein>
<dbReference type="Proteomes" id="UP000050425">
    <property type="component" value="Unassembled WGS sequence"/>
</dbReference>
<proteinExistence type="predicted"/>
<reference evidence="1 2" key="1">
    <citation type="submission" date="2015-09" db="EMBL/GenBank/DDBJ databases">
        <title>Genome announcement of multiple Pseudomonas syringae strains.</title>
        <authorList>
            <person name="Thakur S."/>
            <person name="Wang P.W."/>
            <person name="Gong Y."/>
            <person name="Weir B.S."/>
            <person name="Guttman D.S."/>
        </authorList>
    </citation>
    <scope>NUCLEOTIDE SEQUENCE [LARGE SCALE GENOMIC DNA]</scope>
    <source>
        <strain evidence="1 2">ICMP4303</strain>
    </source>
</reference>
<gene>
    <name evidence="1" type="ORF">ALO88_102701</name>
</gene>
<comment type="caution">
    <text evidence="1">The sequence shown here is derived from an EMBL/GenBank/DDBJ whole genome shotgun (WGS) entry which is preliminary data.</text>
</comment>
<dbReference type="AlphaFoldDB" id="A0A0N8QQB8"/>
<organism evidence="1 2">
    <name type="scientific">Pseudomonas syringae pv. antirrhini</name>
    <dbReference type="NCBI Taxonomy" id="251702"/>
    <lineage>
        <taxon>Bacteria</taxon>
        <taxon>Pseudomonadati</taxon>
        <taxon>Pseudomonadota</taxon>
        <taxon>Gammaproteobacteria</taxon>
        <taxon>Pseudomonadales</taxon>
        <taxon>Pseudomonadaceae</taxon>
        <taxon>Pseudomonas</taxon>
    </lineage>
</organism>
<evidence type="ECO:0000313" key="1">
    <source>
        <dbReference type="EMBL" id="KPW52750.1"/>
    </source>
</evidence>
<name>A0A0N8QQB8_9PSED</name>